<feature type="region of interest" description="Disordered" evidence="1">
    <location>
        <begin position="134"/>
        <end position="185"/>
    </location>
</feature>
<feature type="compositionally biased region" description="Pro residues" evidence="1">
    <location>
        <begin position="162"/>
        <end position="176"/>
    </location>
</feature>
<dbReference type="AlphaFoldDB" id="A0A6J4H5S9"/>
<gene>
    <name evidence="2" type="ORF">AVDCRST_MAG76-387</name>
</gene>
<proteinExistence type="predicted"/>
<accession>A0A6J4H5S9</accession>
<evidence type="ECO:0000313" key="2">
    <source>
        <dbReference type="EMBL" id="CAA9215678.1"/>
    </source>
</evidence>
<organism evidence="2">
    <name type="scientific">uncultured Acidimicrobiales bacterium</name>
    <dbReference type="NCBI Taxonomy" id="310071"/>
    <lineage>
        <taxon>Bacteria</taxon>
        <taxon>Bacillati</taxon>
        <taxon>Actinomycetota</taxon>
        <taxon>Acidimicrobiia</taxon>
        <taxon>Acidimicrobiales</taxon>
        <taxon>environmental samples</taxon>
    </lineage>
</organism>
<sequence length="256" mass="27030">MVVGGVRLGAMDEVRAVLAEADKQLLAIGTLYEADLELQRPSPTLRGKIKGFLGNQRSALDHLAHAVVAAHGAGEVHTHYPFAAEGPAFEASLDRNMPGVRERRPDVAAAIGRHQPFSVPALARLRELLNDESQQRLAPETREKPREAGAPVDPAPEEQPAAPVPPPAPAARPVPPTNAGGTGLSGGVFINGVEYDPITLQRHQEARREASGVTYVAWRFGGSHDSALSALEAINEAVRAAIEEVSAAAGLTARTD</sequence>
<evidence type="ECO:0000256" key="1">
    <source>
        <dbReference type="SAM" id="MobiDB-lite"/>
    </source>
</evidence>
<protein>
    <submittedName>
        <fullName evidence="2">Uncharacterized protein</fullName>
    </submittedName>
</protein>
<dbReference type="EMBL" id="CADCSZ010000026">
    <property type="protein sequence ID" value="CAA9215678.1"/>
    <property type="molecule type" value="Genomic_DNA"/>
</dbReference>
<reference evidence="2" key="1">
    <citation type="submission" date="2020-02" db="EMBL/GenBank/DDBJ databases">
        <authorList>
            <person name="Meier V. D."/>
        </authorList>
    </citation>
    <scope>NUCLEOTIDE SEQUENCE</scope>
    <source>
        <strain evidence="2">AVDCRST_MAG76</strain>
    </source>
</reference>
<name>A0A6J4H5S9_9ACTN</name>